<dbReference type="AlphaFoldDB" id="A0A4Y3VND7"/>
<evidence type="ECO:0000313" key="3">
    <source>
        <dbReference type="EMBL" id="GEC07190.1"/>
    </source>
</evidence>
<dbReference type="SUPFAM" id="SSF48452">
    <property type="entry name" value="TPR-like"/>
    <property type="match status" value="2"/>
</dbReference>
<dbReference type="Gene3D" id="3.40.50.300">
    <property type="entry name" value="P-loop containing nucleotide triphosphate hydrolases"/>
    <property type="match status" value="1"/>
</dbReference>
<proteinExistence type="predicted"/>
<evidence type="ECO:0000313" key="4">
    <source>
        <dbReference type="Proteomes" id="UP000317881"/>
    </source>
</evidence>
<dbReference type="OrthoDB" id="127785at2"/>
<dbReference type="SUPFAM" id="SSF52540">
    <property type="entry name" value="P-loop containing nucleoside triphosphate hydrolases"/>
    <property type="match status" value="1"/>
</dbReference>
<gene>
    <name evidence="3" type="ORF">SSP24_48450</name>
</gene>
<protein>
    <submittedName>
        <fullName evidence="3">ATP/GTP-binding protein</fullName>
    </submittedName>
</protein>
<dbReference type="Proteomes" id="UP000317881">
    <property type="component" value="Unassembled WGS sequence"/>
</dbReference>
<dbReference type="InterPro" id="IPR002182">
    <property type="entry name" value="NB-ARC"/>
</dbReference>
<evidence type="ECO:0000256" key="1">
    <source>
        <dbReference type="SAM" id="MobiDB-lite"/>
    </source>
</evidence>
<dbReference type="InterPro" id="IPR053137">
    <property type="entry name" value="NLR-like"/>
</dbReference>
<dbReference type="Pfam" id="PF13374">
    <property type="entry name" value="TPR_10"/>
    <property type="match status" value="2"/>
</dbReference>
<dbReference type="Pfam" id="PF00931">
    <property type="entry name" value="NB-ARC"/>
    <property type="match status" value="1"/>
</dbReference>
<dbReference type="EMBL" id="BJND01000036">
    <property type="protein sequence ID" value="GEC07190.1"/>
    <property type="molecule type" value="Genomic_DNA"/>
</dbReference>
<dbReference type="Pfam" id="PF13424">
    <property type="entry name" value="TPR_12"/>
    <property type="match status" value="2"/>
</dbReference>
<dbReference type="PANTHER" id="PTHR46082:SF6">
    <property type="entry name" value="AAA+ ATPASE DOMAIN-CONTAINING PROTEIN-RELATED"/>
    <property type="match status" value="1"/>
</dbReference>
<comment type="caution">
    <text evidence="3">The sequence shown here is derived from an EMBL/GenBank/DDBJ whole genome shotgun (WGS) entry which is preliminary data.</text>
</comment>
<feature type="domain" description="NB-ARC" evidence="2">
    <location>
        <begin position="82"/>
        <end position="218"/>
    </location>
</feature>
<evidence type="ECO:0000259" key="2">
    <source>
        <dbReference type="Pfam" id="PF00931"/>
    </source>
</evidence>
<reference evidence="3 4" key="1">
    <citation type="submission" date="2019-06" db="EMBL/GenBank/DDBJ databases">
        <title>Whole genome shotgun sequence of Streptomyces spinoverrucosus NBRC 14228.</title>
        <authorList>
            <person name="Hosoyama A."/>
            <person name="Uohara A."/>
            <person name="Ohji S."/>
            <person name="Ichikawa N."/>
        </authorList>
    </citation>
    <scope>NUCLEOTIDE SEQUENCE [LARGE SCALE GENOMIC DNA]</scope>
    <source>
        <strain evidence="3 4">NBRC 14228</strain>
    </source>
</reference>
<dbReference type="PANTHER" id="PTHR46082">
    <property type="entry name" value="ATP/GTP-BINDING PROTEIN-RELATED"/>
    <property type="match status" value="1"/>
</dbReference>
<dbReference type="RefSeq" id="WP_141311779.1">
    <property type="nucleotide sequence ID" value="NZ_BJND01000036.1"/>
</dbReference>
<sequence>MRAAAREQGRVFQAQHDQHITEYHTHYHSALRAIADDGRPGPDSVRVPLTARPLSPIRDRTAVRRDLTESVTGGPEAAGTHVVYGMPGCGKTAVAQVLFDEVVRDHGVVGLWVNASHPTTFREGMLAVALDRGASQDEVDAARALRRPPADLVWHCLDRSPERWLLVLDNADDPSVLNNGWLRSSPRGTVVITTRHGQAPQWRHATGHRLDTLDVPDAVEVLRDLAPAHADRAALEEPARRLGCHPLALVLAGTFLGHQLLEPVSVDDYLRRLDDDPGPVLDQGAAPGESDLRRLVSSTWQLSLDSLRDQGLPEATTLLRLLSCYAPQPLPVGVLAQDRLSATALSDAQPPLPGVRANQALHGLLTQSLVALVEVPGDAGRPAVRSVQAHALLLDTVFARTPLDQRDTVLTAATTLLSRLLAPDTDTDGRDEGQYSEGQSTEGPYVDAQTLRLFLPHAIALLRRTVGTRSPAVHDALAITRRLRQQCHDSGDFSAAHALATAAHAATDGEHTAAALSDRYELARALAGLGRYTEAAELHRSALREREELHGPDHPSTLDSAHALGLALYGLGRFEEDELHMARAAHGRARTLGPEHPDTIESTACLAEAIGEQQRWDEAEALARPNLATSERALGREHPRTLVSRITLAWVLFRRGSTTEAEQLARAVAEGNEQQLGPGHPRTLAAGDLLAGILLQQGRWPEAEEAARAVLSARRRTLGDEHPHTLAIQTRLARIILGADRAVEARDLAEEALAAYHRVLGPDHPLTLRCRDVREEALAAATSQPHATDHPEEDLP</sequence>
<keyword evidence="4" id="KW-1185">Reference proteome</keyword>
<dbReference type="InterPro" id="IPR027417">
    <property type="entry name" value="P-loop_NTPase"/>
</dbReference>
<feature type="region of interest" description="Disordered" evidence="1">
    <location>
        <begin position="423"/>
        <end position="442"/>
    </location>
</feature>
<dbReference type="Gene3D" id="1.25.40.10">
    <property type="entry name" value="Tetratricopeptide repeat domain"/>
    <property type="match status" value="2"/>
</dbReference>
<name>A0A4Y3VND7_9ACTN</name>
<accession>A0A4Y3VND7</accession>
<organism evidence="3 4">
    <name type="scientific">Streptomyces spinoverrucosus</name>
    <dbReference type="NCBI Taxonomy" id="284043"/>
    <lineage>
        <taxon>Bacteria</taxon>
        <taxon>Bacillati</taxon>
        <taxon>Actinomycetota</taxon>
        <taxon>Actinomycetes</taxon>
        <taxon>Kitasatosporales</taxon>
        <taxon>Streptomycetaceae</taxon>
        <taxon>Streptomyces</taxon>
    </lineage>
</organism>
<dbReference type="GO" id="GO:0043531">
    <property type="term" value="F:ADP binding"/>
    <property type="evidence" value="ECO:0007669"/>
    <property type="project" value="InterPro"/>
</dbReference>
<dbReference type="InterPro" id="IPR011990">
    <property type="entry name" value="TPR-like_helical_dom_sf"/>
</dbReference>